<evidence type="ECO:0000256" key="7">
    <source>
        <dbReference type="SAM" id="MobiDB-lite"/>
    </source>
</evidence>
<evidence type="ECO:0000256" key="4">
    <source>
        <dbReference type="ARBA" id="ARBA00022833"/>
    </source>
</evidence>
<dbReference type="GO" id="GO:0005634">
    <property type="term" value="C:nucleus"/>
    <property type="evidence" value="ECO:0007669"/>
    <property type="project" value="UniProtKB-SubCell"/>
</dbReference>
<evidence type="ECO:0000256" key="1">
    <source>
        <dbReference type="ARBA" id="ARBA00005889"/>
    </source>
</evidence>
<dbReference type="Pfam" id="PF04434">
    <property type="entry name" value="SWIM"/>
    <property type="match status" value="1"/>
</dbReference>
<dbReference type="OrthoDB" id="1106789at2759"/>
<feature type="compositionally biased region" description="Polar residues" evidence="7">
    <location>
        <begin position="195"/>
        <end position="204"/>
    </location>
</feature>
<keyword evidence="4 6" id="KW-0862">Zinc</keyword>
<evidence type="ECO:0000313" key="10">
    <source>
        <dbReference type="Proteomes" id="UP000886595"/>
    </source>
</evidence>
<evidence type="ECO:0000313" key="9">
    <source>
        <dbReference type="EMBL" id="KAG2312519.1"/>
    </source>
</evidence>
<dbReference type="EMBL" id="JAAMPC010000005">
    <property type="protein sequence ID" value="KAG2312519.1"/>
    <property type="molecule type" value="Genomic_DNA"/>
</dbReference>
<sequence length="278" mass="31476">MVYEYNVSYRSVAREHLVKYDAENQTIHCSCMKFSFAVILCRHALKVLDKKNVRRIPPTYILNRWSKEAKARTVTCYHSETPNEEIASVAAEHMELTLCADKDAIELLKKLEEKKKELVRANKWMPHSLEDKLVEEEEEVEDVPNVRGIKRKNPCGRPKNRKEGPHGRFKGVLEKKNRGTSKSSSKDKAKKKLSFQESTPTPDTQLSFATTGLILHNDPFFSQVPQEPALTPSTHVSVAATNPTLHSGSSFSQLLQEVVKNYGDGSPKDFDKNYGDSS</sequence>
<evidence type="ECO:0000256" key="2">
    <source>
        <dbReference type="ARBA" id="ARBA00022723"/>
    </source>
</evidence>
<dbReference type="Proteomes" id="UP000886595">
    <property type="component" value="Unassembled WGS sequence"/>
</dbReference>
<proteinExistence type="inferred from homology"/>
<dbReference type="PANTHER" id="PTHR31669:SF299">
    <property type="entry name" value="PROTEIN FAR1-RELATED SEQUENCE"/>
    <property type="match status" value="1"/>
</dbReference>
<dbReference type="AlphaFoldDB" id="A0A8X8ATB9"/>
<organism evidence="9 10">
    <name type="scientific">Brassica carinata</name>
    <name type="common">Ethiopian mustard</name>
    <name type="synonym">Abyssinian cabbage</name>
    <dbReference type="NCBI Taxonomy" id="52824"/>
    <lineage>
        <taxon>Eukaryota</taxon>
        <taxon>Viridiplantae</taxon>
        <taxon>Streptophyta</taxon>
        <taxon>Embryophyta</taxon>
        <taxon>Tracheophyta</taxon>
        <taxon>Spermatophyta</taxon>
        <taxon>Magnoliopsida</taxon>
        <taxon>eudicotyledons</taxon>
        <taxon>Gunneridae</taxon>
        <taxon>Pentapetalae</taxon>
        <taxon>rosids</taxon>
        <taxon>malvids</taxon>
        <taxon>Brassicales</taxon>
        <taxon>Brassicaceae</taxon>
        <taxon>Brassiceae</taxon>
        <taxon>Brassica</taxon>
    </lineage>
</organism>
<accession>A0A8X8ATB9</accession>
<evidence type="ECO:0000259" key="8">
    <source>
        <dbReference type="PROSITE" id="PS50966"/>
    </source>
</evidence>
<keyword evidence="10" id="KW-1185">Reference proteome</keyword>
<feature type="domain" description="SWIM-type" evidence="8">
    <location>
        <begin position="16"/>
        <end position="52"/>
    </location>
</feature>
<feature type="compositionally biased region" description="Basic and acidic residues" evidence="7">
    <location>
        <begin position="161"/>
        <end position="177"/>
    </location>
</feature>
<dbReference type="PROSITE" id="PS50966">
    <property type="entry name" value="ZF_SWIM"/>
    <property type="match status" value="1"/>
</dbReference>
<dbReference type="InterPro" id="IPR031052">
    <property type="entry name" value="FHY3/FAR1"/>
</dbReference>
<name>A0A8X8ATB9_BRACI</name>
<keyword evidence="2 6" id="KW-0479">Metal-binding</keyword>
<dbReference type="GO" id="GO:0008270">
    <property type="term" value="F:zinc ion binding"/>
    <property type="evidence" value="ECO:0007669"/>
    <property type="project" value="UniProtKB-UniRule"/>
</dbReference>
<gene>
    <name evidence="9" type="ORF">Bca52824_024076</name>
</gene>
<protein>
    <recommendedName>
        <fullName evidence="6">Protein FAR1-RELATED SEQUENCE</fullName>
    </recommendedName>
</protein>
<dbReference type="GO" id="GO:0006355">
    <property type="term" value="P:regulation of DNA-templated transcription"/>
    <property type="evidence" value="ECO:0007669"/>
    <property type="project" value="UniProtKB-UniRule"/>
</dbReference>
<comment type="subcellular location">
    <subcellularLocation>
        <location evidence="6">Nucleus</location>
    </subcellularLocation>
</comment>
<dbReference type="InterPro" id="IPR007527">
    <property type="entry name" value="Znf_SWIM"/>
</dbReference>
<evidence type="ECO:0000256" key="3">
    <source>
        <dbReference type="ARBA" id="ARBA00022771"/>
    </source>
</evidence>
<evidence type="ECO:0000256" key="6">
    <source>
        <dbReference type="RuleBase" id="RU367018"/>
    </source>
</evidence>
<dbReference type="PANTHER" id="PTHR31669">
    <property type="entry name" value="PROTEIN FAR1-RELATED SEQUENCE 10-RELATED"/>
    <property type="match status" value="1"/>
</dbReference>
<feature type="compositionally biased region" description="Basic residues" evidence="7">
    <location>
        <begin position="148"/>
        <end position="160"/>
    </location>
</feature>
<feature type="region of interest" description="Disordered" evidence="7">
    <location>
        <begin position="134"/>
        <end position="204"/>
    </location>
</feature>
<reference evidence="9 10" key="1">
    <citation type="submission" date="2020-02" db="EMBL/GenBank/DDBJ databases">
        <authorList>
            <person name="Ma Q."/>
            <person name="Huang Y."/>
            <person name="Song X."/>
            <person name="Pei D."/>
        </authorList>
    </citation>
    <scope>NUCLEOTIDE SEQUENCE [LARGE SCALE GENOMIC DNA]</scope>
    <source>
        <strain evidence="9">Sxm20200214</strain>
        <tissue evidence="9">Leaf</tissue>
    </source>
</reference>
<comment type="caution">
    <text evidence="9">The sequence shown here is derived from an EMBL/GenBank/DDBJ whole genome shotgun (WGS) entry which is preliminary data.</text>
</comment>
<comment type="similarity">
    <text evidence="1 6">Belongs to the FHY3/FAR1 family.</text>
</comment>
<keyword evidence="3 5" id="KW-0863">Zinc-finger</keyword>
<dbReference type="SMART" id="SM00575">
    <property type="entry name" value="ZnF_PMZ"/>
    <property type="match status" value="1"/>
</dbReference>
<keyword evidence="6" id="KW-0539">Nucleus</keyword>
<evidence type="ECO:0000256" key="5">
    <source>
        <dbReference type="PROSITE-ProRule" id="PRU00325"/>
    </source>
</evidence>
<comment type="function">
    <text evidence="6">Putative transcription activator involved in regulating light control of development.</text>
</comment>
<dbReference type="InterPro" id="IPR006564">
    <property type="entry name" value="Znf_PMZ"/>
</dbReference>